<evidence type="ECO:0000313" key="2">
    <source>
        <dbReference type="Proteomes" id="UP000009014"/>
    </source>
</evidence>
<dbReference type="RefSeq" id="YP_007236760.1">
    <property type="nucleotide sequence ID" value="NC_019917.1"/>
</dbReference>
<organism evidence="1 2">
    <name type="scientific">Burkholderia phage BcepMigl</name>
    <dbReference type="NCBI Taxonomy" id="2886899"/>
    <lineage>
        <taxon>Viruses</taxon>
        <taxon>Duplodnaviria</taxon>
        <taxon>Heunggongvirae</taxon>
        <taxon>Uroviricota</taxon>
        <taxon>Caudoviricetes</taxon>
        <taxon>Lessievirus</taxon>
        <taxon>Lessievirus bcepmigl</taxon>
    </lineage>
</organism>
<keyword evidence="2" id="KW-1185">Reference proteome</keyword>
<evidence type="ECO:0000313" key="1">
    <source>
        <dbReference type="EMBL" id="AFN39083.1"/>
    </source>
</evidence>
<dbReference type="GeneID" id="14296423"/>
<name>I6WLM5_9CAUD</name>
<protein>
    <submittedName>
        <fullName evidence="1">Uncharacterized protein</fullName>
    </submittedName>
</protein>
<reference evidence="1 2" key="1">
    <citation type="submission" date="2012-05" db="EMBL/GenBank/DDBJ databases">
        <title>Complete genome of the Bcep22-like bacteriophage BcepMigl.</title>
        <authorList>
            <person name="Gill J.J."/>
            <person name="Migl D.M."/>
            <person name="Summer E.J."/>
            <person name="Gonzlaez C.F."/>
            <person name="Young R."/>
        </authorList>
    </citation>
    <scope>NUCLEOTIDE SEQUENCE [LARGE SCALE GENOMIC DNA]</scope>
</reference>
<dbReference type="EMBL" id="JX104231">
    <property type="protein sequence ID" value="AFN39083.1"/>
    <property type="molecule type" value="Genomic_DNA"/>
</dbReference>
<dbReference type="KEGG" id="vg:14296423"/>
<proteinExistence type="predicted"/>
<dbReference type="Proteomes" id="UP000009014">
    <property type="component" value="Segment"/>
</dbReference>
<accession>I6WLM5</accession>
<sequence length="209" mass="23655">MAFNVASDHIGKRIGRLTVLARAANDGTQSAWFCACDCGNFVIKNSTYLRRGKLVSCGCAYRDSKVGKPFYETHRMSGHPLYKTWTAMKQRCENPNARGYDDYGGRGIRVCERWQTFENFLADMGERPEGMTLDRFPGVNGNYEPGNCRWATKAEQSRNTRVNISITIDGETKVLADWCRQFGVKYTTVYCRITKQNMTPVEALTKEAA</sequence>
<dbReference type="OrthoDB" id="8611at10239"/>
<gene>
    <name evidence="1" type="ORF">BcepMigl_gp14</name>
</gene>